<accession>A0ABZ0CQV6</accession>
<keyword evidence="1" id="KW-0732">Signal</keyword>
<dbReference type="RefSeq" id="WP_316699551.1">
    <property type="nucleotide sequence ID" value="NZ_CP136336.1"/>
</dbReference>
<protein>
    <recommendedName>
        <fullName evidence="2">Surface-adhesin protein E-like domain-containing protein</fullName>
    </recommendedName>
</protein>
<evidence type="ECO:0000256" key="1">
    <source>
        <dbReference type="SAM" id="SignalP"/>
    </source>
</evidence>
<dbReference type="InterPro" id="IPR031939">
    <property type="entry name" value="Adhesin_E-like"/>
</dbReference>
<dbReference type="Proteomes" id="UP001303946">
    <property type="component" value="Chromosome"/>
</dbReference>
<proteinExistence type="predicted"/>
<name>A0ABZ0CQV6_9BURK</name>
<organism evidence="3 4">
    <name type="scientific">Piscinibacter gummiphilus</name>
    <dbReference type="NCBI Taxonomy" id="946333"/>
    <lineage>
        <taxon>Bacteria</taxon>
        <taxon>Pseudomonadati</taxon>
        <taxon>Pseudomonadota</taxon>
        <taxon>Betaproteobacteria</taxon>
        <taxon>Burkholderiales</taxon>
        <taxon>Sphaerotilaceae</taxon>
        <taxon>Piscinibacter</taxon>
    </lineage>
</organism>
<keyword evidence="4" id="KW-1185">Reference proteome</keyword>
<feature type="signal peptide" evidence="1">
    <location>
        <begin position="1"/>
        <end position="24"/>
    </location>
</feature>
<dbReference type="Pfam" id="PF16747">
    <property type="entry name" value="Adhesin_E"/>
    <property type="match status" value="1"/>
</dbReference>
<feature type="chain" id="PRO_5046684372" description="Surface-adhesin protein E-like domain-containing protein" evidence="1">
    <location>
        <begin position="25"/>
        <end position="168"/>
    </location>
</feature>
<evidence type="ECO:0000313" key="3">
    <source>
        <dbReference type="EMBL" id="WOB06906.1"/>
    </source>
</evidence>
<dbReference type="EMBL" id="CP136336">
    <property type="protein sequence ID" value="WOB06906.1"/>
    <property type="molecule type" value="Genomic_DNA"/>
</dbReference>
<reference evidence="3 4" key="1">
    <citation type="submission" date="2023-10" db="EMBL/GenBank/DDBJ databases">
        <title>Bacteria for the degradation of biodegradable plastic PBAT(Polybutylene adipate terephthalate).</title>
        <authorList>
            <person name="Weon H.-Y."/>
            <person name="Yeon J."/>
        </authorList>
    </citation>
    <scope>NUCLEOTIDE SEQUENCE [LARGE SCALE GENOMIC DNA]</scope>
    <source>
        <strain evidence="3 4">SBD 7-3</strain>
    </source>
</reference>
<feature type="domain" description="Surface-adhesin protein E-like" evidence="2">
    <location>
        <begin position="29"/>
        <end position="128"/>
    </location>
</feature>
<evidence type="ECO:0000313" key="4">
    <source>
        <dbReference type="Proteomes" id="UP001303946"/>
    </source>
</evidence>
<sequence length="168" mass="18997">MIRFKFIRTFAAAGLLLCVGSTWASSWNWASVGNDETRYFFDADTVEKTRETTTVWVETVQVSKPDTDGSWSTALRWRFNCSKRTVQSLGWSIYDKDGKFIRSNSNPTSETAVVPDSTGEAMLKIACEANFPRDKSGERYFKLSSNDVFQATRNYAEILKSSEDIAPK</sequence>
<gene>
    <name evidence="3" type="ORF">RXV79_18510</name>
</gene>
<evidence type="ECO:0000259" key="2">
    <source>
        <dbReference type="Pfam" id="PF16747"/>
    </source>
</evidence>